<reference evidence="1" key="1">
    <citation type="submission" date="2021-05" db="EMBL/GenBank/DDBJ databases">
        <title>Comparative genomics of three Colletotrichum scovillei strains and genetic complementation revealed genes involved fungal growth and virulence on chili pepper.</title>
        <authorList>
            <person name="Hsieh D.-K."/>
            <person name="Chuang S.-C."/>
            <person name="Chen C.-Y."/>
            <person name="Chao Y.-T."/>
            <person name="Lu M.-Y.J."/>
            <person name="Lee M.-H."/>
            <person name="Shih M.-C."/>
        </authorList>
    </citation>
    <scope>NUCLEOTIDE SEQUENCE</scope>
    <source>
        <strain evidence="1">Coll-153</strain>
    </source>
</reference>
<keyword evidence="2" id="KW-1185">Reference proteome</keyword>
<protein>
    <submittedName>
        <fullName evidence="1">Uncharacterized protein</fullName>
    </submittedName>
</protein>
<comment type="caution">
    <text evidence="1">The sequence shown here is derived from an EMBL/GenBank/DDBJ whole genome shotgun (WGS) entry which is preliminary data.</text>
</comment>
<sequence length="46" mass="4904">MPRPIMNQAAALGPLLADIDLIQGNRDCISGRTSVDLKFCMVGSLT</sequence>
<dbReference type="EMBL" id="JAESDN010000011">
    <property type="protein sequence ID" value="KAG7043755.1"/>
    <property type="molecule type" value="Genomic_DNA"/>
</dbReference>
<dbReference type="Proteomes" id="UP000699042">
    <property type="component" value="Unassembled WGS sequence"/>
</dbReference>
<evidence type="ECO:0000313" key="2">
    <source>
        <dbReference type="Proteomes" id="UP000699042"/>
    </source>
</evidence>
<proteinExistence type="predicted"/>
<accession>A0A9P7QX33</accession>
<evidence type="ECO:0000313" key="1">
    <source>
        <dbReference type="EMBL" id="KAG7043755.1"/>
    </source>
</evidence>
<feature type="non-terminal residue" evidence="1">
    <location>
        <position position="1"/>
    </location>
</feature>
<gene>
    <name evidence="1" type="ORF">JMJ77_011577</name>
</gene>
<organism evidence="1 2">
    <name type="scientific">Colletotrichum scovillei</name>
    <dbReference type="NCBI Taxonomy" id="1209932"/>
    <lineage>
        <taxon>Eukaryota</taxon>
        <taxon>Fungi</taxon>
        <taxon>Dikarya</taxon>
        <taxon>Ascomycota</taxon>
        <taxon>Pezizomycotina</taxon>
        <taxon>Sordariomycetes</taxon>
        <taxon>Hypocreomycetidae</taxon>
        <taxon>Glomerellales</taxon>
        <taxon>Glomerellaceae</taxon>
        <taxon>Colletotrichum</taxon>
        <taxon>Colletotrichum acutatum species complex</taxon>
    </lineage>
</organism>
<dbReference type="AlphaFoldDB" id="A0A9P7QX33"/>
<name>A0A9P7QX33_9PEZI</name>